<sequence>MIDGTLRQVLDELKDDQSDGSGVKIGTSYAQRLAAEQAEQVRAKAIADTAAAPRPVTSKPEPIDAGSVSIEPRGGGNPYGATVNPSDVDSIVNQVAAGRHSETPLTQRTPGTWA</sequence>
<dbReference type="Proteomes" id="UP000225108">
    <property type="component" value="Unassembled WGS sequence"/>
</dbReference>
<feature type="compositionally biased region" description="Polar residues" evidence="1">
    <location>
        <begin position="103"/>
        <end position="114"/>
    </location>
</feature>
<evidence type="ECO:0000313" key="2">
    <source>
        <dbReference type="EMBL" id="PHV64638.1"/>
    </source>
</evidence>
<dbReference type="AlphaFoldDB" id="A0A2G3PFQ9"/>
<dbReference type="EMBL" id="PEBD01000012">
    <property type="protein sequence ID" value="PHV64638.1"/>
    <property type="molecule type" value="Genomic_DNA"/>
</dbReference>
<evidence type="ECO:0000313" key="3">
    <source>
        <dbReference type="Proteomes" id="UP000225108"/>
    </source>
</evidence>
<protein>
    <submittedName>
        <fullName evidence="2">Uncharacterized protein</fullName>
    </submittedName>
</protein>
<evidence type="ECO:0000256" key="1">
    <source>
        <dbReference type="SAM" id="MobiDB-lite"/>
    </source>
</evidence>
<gene>
    <name evidence="2" type="ORF">CSW57_22835</name>
</gene>
<comment type="caution">
    <text evidence="2">The sequence shown here is derived from an EMBL/GenBank/DDBJ whole genome shotgun (WGS) entry which is preliminary data.</text>
</comment>
<proteinExistence type="predicted"/>
<dbReference type="RefSeq" id="WP_099384911.1">
    <property type="nucleotide sequence ID" value="NZ_PEBD01000012.1"/>
</dbReference>
<reference evidence="2 3" key="1">
    <citation type="submission" date="2017-10" db="EMBL/GenBank/DDBJ databases">
        <title>The draft genome sequence of Williamsia sp. BULT 1.1 isolated from the semi-arid grassland soils from South Africa.</title>
        <authorList>
            <person name="Kabwe M.H."/>
            <person name="Govender N."/>
            <person name="Mutseka Lunga P."/>
            <person name="Vikram S."/>
            <person name="Makhalanyane T.P."/>
        </authorList>
    </citation>
    <scope>NUCLEOTIDE SEQUENCE [LARGE SCALE GENOMIC DNA]</scope>
    <source>
        <strain evidence="2 3">BULT 1.1</strain>
    </source>
</reference>
<organism evidence="2 3">
    <name type="scientific">Williamsia marianensis</name>
    <dbReference type="NCBI Taxonomy" id="85044"/>
    <lineage>
        <taxon>Bacteria</taxon>
        <taxon>Bacillati</taxon>
        <taxon>Actinomycetota</taxon>
        <taxon>Actinomycetes</taxon>
        <taxon>Mycobacteriales</taxon>
        <taxon>Nocardiaceae</taxon>
        <taxon>Williamsia</taxon>
    </lineage>
</organism>
<feature type="region of interest" description="Disordered" evidence="1">
    <location>
        <begin position="43"/>
        <end position="114"/>
    </location>
</feature>
<feature type="compositionally biased region" description="Polar residues" evidence="1">
    <location>
        <begin position="83"/>
        <end position="93"/>
    </location>
</feature>
<accession>A0A2G3PFQ9</accession>
<name>A0A2G3PFQ9_WILMA</name>